<evidence type="ECO:0000256" key="3">
    <source>
        <dbReference type="ARBA" id="ARBA00022692"/>
    </source>
</evidence>
<comment type="caution">
    <text evidence="8">The sequence shown here is derived from an EMBL/GenBank/DDBJ whole genome shotgun (WGS) entry which is preliminary data.</text>
</comment>
<evidence type="ECO:0000259" key="7">
    <source>
        <dbReference type="Pfam" id="PF00593"/>
    </source>
</evidence>
<comment type="subcellular location">
    <subcellularLocation>
        <location evidence="1">Cell outer membrane</location>
        <topology evidence="1">Multi-pass membrane protein</topology>
    </subcellularLocation>
</comment>
<evidence type="ECO:0000256" key="2">
    <source>
        <dbReference type="ARBA" id="ARBA00022448"/>
    </source>
</evidence>
<dbReference type="EMBL" id="JAACXV010008536">
    <property type="protein sequence ID" value="KAF7276001.1"/>
    <property type="molecule type" value="Genomic_DNA"/>
</dbReference>
<evidence type="ECO:0000256" key="1">
    <source>
        <dbReference type="ARBA" id="ARBA00004571"/>
    </source>
</evidence>
<keyword evidence="3" id="KW-0812">Transmembrane</keyword>
<dbReference type="AlphaFoldDB" id="A0A834MBW9"/>
<feature type="domain" description="TonB-dependent receptor-like beta-barrel" evidence="7">
    <location>
        <begin position="1"/>
        <end position="79"/>
    </location>
</feature>
<evidence type="ECO:0000256" key="4">
    <source>
        <dbReference type="ARBA" id="ARBA00023077"/>
    </source>
</evidence>
<dbReference type="SUPFAM" id="SSF56935">
    <property type="entry name" value="Porins"/>
    <property type="match status" value="1"/>
</dbReference>
<gene>
    <name evidence="8" type="ORF">GWI33_011021</name>
</gene>
<name>A0A834MBW9_RHYFE</name>
<keyword evidence="6" id="KW-0998">Cell outer membrane</keyword>
<evidence type="ECO:0000256" key="5">
    <source>
        <dbReference type="ARBA" id="ARBA00023136"/>
    </source>
</evidence>
<evidence type="ECO:0000313" key="9">
    <source>
        <dbReference type="Proteomes" id="UP000625711"/>
    </source>
</evidence>
<dbReference type="Gene3D" id="2.40.170.20">
    <property type="entry name" value="TonB-dependent receptor, beta-barrel domain"/>
    <property type="match status" value="1"/>
</dbReference>
<dbReference type="OrthoDB" id="449418at2759"/>
<evidence type="ECO:0000256" key="6">
    <source>
        <dbReference type="ARBA" id="ARBA00023237"/>
    </source>
</evidence>
<accession>A0A834MBW9</accession>
<protein>
    <recommendedName>
        <fullName evidence="7">TonB-dependent receptor-like beta-barrel domain-containing protein</fullName>
    </recommendedName>
</protein>
<keyword evidence="4" id="KW-0798">TonB box</keyword>
<keyword evidence="2" id="KW-0813">Transport</keyword>
<dbReference type="InterPro" id="IPR036942">
    <property type="entry name" value="Beta-barrel_TonB_sf"/>
</dbReference>
<dbReference type="InterPro" id="IPR000531">
    <property type="entry name" value="Beta-barrel_TonB"/>
</dbReference>
<evidence type="ECO:0000313" key="8">
    <source>
        <dbReference type="EMBL" id="KAF7276001.1"/>
    </source>
</evidence>
<feature type="non-terminal residue" evidence="8">
    <location>
        <position position="1"/>
    </location>
</feature>
<dbReference type="GO" id="GO:0015344">
    <property type="term" value="F:siderophore uptake transmembrane transporter activity"/>
    <property type="evidence" value="ECO:0007669"/>
    <property type="project" value="TreeGrafter"/>
</dbReference>
<keyword evidence="9" id="KW-1185">Reference proteome</keyword>
<reference evidence="8" key="1">
    <citation type="submission" date="2020-08" db="EMBL/GenBank/DDBJ databases">
        <title>Genome sequencing and assembly of the red palm weevil Rhynchophorus ferrugineus.</title>
        <authorList>
            <person name="Dias G.B."/>
            <person name="Bergman C.M."/>
            <person name="Manee M."/>
        </authorList>
    </citation>
    <scope>NUCLEOTIDE SEQUENCE</scope>
    <source>
        <strain evidence="8">AA-2017</strain>
        <tissue evidence="8">Whole larva</tissue>
    </source>
</reference>
<dbReference type="PANTHER" id="PTHR32552">
    <property type="entry name" value="FERRICHROME IRON RECEPTOR-RELATED"/>
    <property type="match status" value="1"/>
</dbReference>
<proteinExistence type="predicted"/>
<sequence>LVYDIDEHHSAYASYTDIFKPQNARDEDNTLIDPILGKNYEVGIKGEYFDKKLNTSLTLFRTEQDNYAENTWNMNSAGNYIYEKIR</sequence>
<keyword evidence="5" id="KW-0472">Membrane</keyword>
<dbReference type="InterPro" id="IPR039426">
    <property type="entry name" value="TonB-dep_rcpt-like"/>
</dbReference>
<organism evidence="8 9">
    <name type="scientific">Rhynchophorus ferrugineus</name>
    <name type="common">Red palm weevil</name>
    <name type="synonym">Curculio ferrugineus</name>
    <dbReference type="NCBI Taxonomy" id="354439"/>
    <lineage>
        <taxon>Eukaryota</taxon>
        <taxon>Metazoa</taxon>
        <taxon>Ecdysozoa</taxon>
        <taxon>Arthropoda</taxon>
        <taxon>Hexapoda</taxon>
        <taxon>Insecta</taxon>
        <taxon>Pterygota</taxon>
        <taxon>Neoptera</taxon>
        <taxon>Endopterygota</taxon>
        <taxon>Coleoptera</taxon>
        <taxon>Polyphaga</taxon>
        <taxon>Cucujiformia</taxon>
        <taxon>Curculionidae</taxon>
        <taxon>Dryophthorinae</taxon>
        <taxon>Rhynchophorus</taxon>
    </lineage>
</organism>
<dbReference type="Pfam" id="PF00593">
    <property type="entry name" value="TonB_dep_Rec_b-barrel"/>
    <property type="match status" value="1"/>
</dbReference>
<dbReference type="PANTHER" id="PTHR32552:SF74">
    <property type="entry name" value="HYDROXAMATE SIDEROPHORE RECEPTOR FHUE"/>
    <property type="match status" value="1"/>
</dbReference>
<dbReference type="Proteomes" id="UP000625711">
    <property type="component" value="Unassembled WGS sequence"/>
</dbReference>